<evidence type="ECO:0000313" key="3">
    <source>
        <dbReference type="Proteomes" id="UP000192917"/>
    </source>
</evidence>
<protein>
    <submittedName>
        <fullName evidence="2">Uncharacterized conserved protein, DUF697 family</fullName>
    </submittedName>
</protein>
<dbReference type="RefSeq" id="WP_085124095.1">
    <property type="nucleotide sequence ID" value="NZ_FWZX01000015.1"/>
</dbReference>
<evidence type="ECO:0000256" key="1">
    <source>
        <dbReference type="SAM" id="MobiDB-lite"/>
    </source>
</evidence>
<keyword evidence="3" id="KW-1185">Reference proteome</keyword>
<sequence length="183" mass="19233">MAEETKTEGEAPETESSGLPKEVSDIVRRHAIYAAAGGLIPLPVVEFFTSSAIQLRMVGQLCDHYGLHFSEQAVKAAIGTMVGSALPVGTAGYVSSSLVRFVPFLGPVIGLTTLPALAAAMTWAVGRVFAWHFANGGTLENFDAAAKKEQVKREFQEGKRRAAEFVKNAGGSKGSPAAEPAKA</sequence>
<feature type="region of interest" description="Disordered" evidence="1">
    <location>
        <begin position="1"/>
        <end position="20"/>
    </location>
</feature>
<reference evidence="2 3" key="1">
    <citation type="submission" date="2017-04" db="EMBL/GenBank/DDBJ databases">
        <authorList>
            <person name="Afonso C.L."/>
            <person name="Miller P.J."/>
            <person name="Scott M.A."/>
            <person name="Spackman E."/>
            <person name="Goraichik I."/>
            <person name="Dimitrov K.M."/>
            <person name="Suarez D.L."/>
            <person name="Swayne D.E."/>
        </authorList>
    </citation>
    <scope>NUCLEOTIDE SEQUENCE [LARGE SCALE GENOMIC DNA]</scope>
    <source>
        <strain evidence="2 3">USBA 355</strain>
    </source>
</reference>
<dbReference type="STRING" id="560819.SAMN05428998_115138"/>
<dbReference type="EMBL" id="FWZX01000015">
    <property type="protein sequence ID" value="SMF44580.1"/>
    <property type="molecule type" value="Genomic_DNA"/>
</dbReference>
<gene>
    <name evidence="2" type="ORF">SAMN05428998_115138</name>
</gene>
<organism evidence="2 3">
    <name type="scientific">Tistlia consotensis USBA 355</name>
    <dbReference type="NCBI Taxonomy" id="560819"/>
    <lineage>
        <taxon>Bacteria</taxon>
        <taxon>Pseudomonadati</taxon>
        <taxon>Pseudomonadota</taxon>
        <taxon>Alphaproteobacteria</taxon>
        <taxon>Rhodospirillales</taxon>
        <taxon>Rhodovibrionaceae</taxon>
        <taxon>Tistlia</taxon>
    </lineage>
</organism>
<name>A0A1Y6C594_9PROT</name>
<evidence type="ECO:0000313" key="2">
    <source>
        <dbReference type="EMBL" id="SMF44580.1"/>
    </source>
</evidence>
<proteinExistence type="predicted"/>
<dbReference type="Proteomes" id="UP000192917">
    <property type="component" value="Unassembled WGS sequence"/>
</dbReference>
<accession>A0A1Y6C594</accession>
<dbReference type="AlphaFoldDB" id="A0A1Y6C594"/>